<dbReference type="NCBIfam" id="TIGR02492">
    <property type="entry name" value="flgK_ends"/>
    <property type="match status" value="1"/>
</dbReference>
<dbReference type="Pfam" id="PF22638">
    <property type="entry name" value="FlgK_D1"/>
    <property type="match status" value="1"/>
</dbReference>
<name>Q3A5F9_SYNC1</name>
<organism evidence="11 12">
    <name type="scientific">Syntrophotalea carbinolica (strain DSM 2380 / NBRC 103641 / GraBd1)</name>
    <name type="common">Pelobacter carbinolicus</name>
    <dbReference type="NCBI Taxonomy" id="338963"/>
    <lineage>
        <taxon>Bacteria</taxon>
        <taxon>Pseudomonadati</taxon>
        <taxon>Thermodesulfobacteriota</taxon>
        <taxon>Desulfuromonadia</taxon>
        <taxon>Desulfuromonadales</taxon>
        <taxon>Syntrophotaleaceae</taxon>
        <taxon>Syntrophotalea</taxon>
    </lineage>
</organism>
<keyword evidence="11" id="KW-0282">Flagellum</keyword>
<dbReference type="HOGENOM" id="CLU_012762_1_0_7"/>
<evidence type="ECO:0000256" key="7">
    <source>
        <dbReference type="RuleBase" id="RU362065"/>
    </source>
</evidence>
<dbReference type="GO" id="GO:0005198">
    <property type="term" value="F:structural molecule activity"/>
    <property type="evidence" value="ECO:0007669"/>
    <property type="project" value="UniProtKB-UniRule"/>
</dbReference>
<dbReference type="InterPro" id="IPR001444">
    <property type="entry name" value="Flag_bb_rod_N"/>
</dbReference>
<keyword evidence="11" id="KW-0969">Cilium</keyword>
<accession>Q3A5F9</accession>
<dbReference type="GO" id="GO:0009424">
    <property type="term" value="C:bacterial-type flagellum hook"/>
    <property type="evidence" value="ECO:0007669"/>
    <property type="project" value="UniProtKB-UniRule"/>
</dbReference>
<evidence type="ECO:0000313" key="12">
    <source>
        <dbReference type="Proteomes" id="UP000002534"/>
    </source>
</evidence>
<dbReference type="STRING" id="338963.Pcar_1149"/>
<dbReference type="GO" id="GO:0044780">
    <property type="term" value="P:bacterial-type flagellum assembly"/>
    <property type="evidence" value="ECO:0007669"/>
    <property type="project" value="InterPro"/>
</dbReference>
<dbReference type="PANTHER" id="PTHR30033:SF1">
    <property type="entry name" value="FLAGELLAR HOOK-ASSOCIATED PROTEIN 1"/>
    <property type="match status" value="1"/>
</dbReference>
<dbReference type="eggNOG" id="COG1256">
    <property type="taxonomic scope" value="Bacteria"/>
</dbReference>
<sequence length="464" mass="49471">MSGLTDALNLGKTSLATHQTLLDVTGNNIANVNTDGYSRQSVDLGTVPALNFRGFQIGRGVTANNIQRAEDTFLNRQILDKNSGLGEQSAQTTPLAEMETIFNLGNDNLTAKIDQFFDGWEQLSVTPDGSVERDTVLQYGTLLADSFHSMSQDLADLSSQVDEALTSKLAEINQKLAQVADYNQRITTLESTGINANADRDGRDALLEELSFSLGTQSYENNDGNVSVQLPTGLPLISGNRAFSLEATATATGSELQLNLGTTTRPVDANGLGGEFKGLLNLRDQFIPQVQDNLDRLAYTLSTEVNTLHAGGTGLDGSTGQDFFSLSISGGADPWSGAAAGIEVALTASNQVAAGQSSAVGDNTNALLMTELKNAKTMDGAHSFGTFYAKIASDIGLESAQNQLSVTGLEDTMLQLENLRDSKVGVSLEEEMINLIQYQRGFEASAKLLTTVDEMMDTVLSLKR</sequence>
<dbReference type="RefSeq" id="WP_011340867.1">
    <property type="nucleotide sequence ID" value="NC_007498.2"/>
</dbReference>
<dbReference type="OrthoDB" id="9802553at2"/>
<dbReference type="EMBL" id="CP000142">
    <property type="protein sequence ID" value="ABA88398.1"/>
    <property type="molecule type" value="Genomic_DNA"/>
</dbReference>
<dbReference type="KEGG" id="pca:Pcar_1149"/>
<dbReference type="PRINTS" id="PR01005">
    <property type="entry name" value="FLGHOOKAP1"/>
</dbReference>
<evidence type="ECO:0000313" key="11">
    <source>
        <dbReference type="EMBL" id="ABA88398.1"/>
    </source>
</evidence>
<dbReference type="PANTHER" id="PTHR30033">
    <property type="entry name" value="FLAGELLAR HOOK-ASSOCIATED PROTEIN 1"/>
    <property type="match status" value="1"/>
</dbReference>
<reference evidence="11 12" key="2">
    <citation type="journal article" date="2012" name="BMC Genomics">
        <title>The genome of Pelobacter carbinolicus reveals surprising metabolic capabilities and physiological features.</title>
        <authorList>
            <person name="Aklujkar M."/>
            <person name="Haveman S.A."/>
            <person name="Didonato R.Jr."/>
            <person name="Chertkov O."/>
            <person name="Han C.S."/>
            <person name="Land M.L."/>
            <person name="Brown P."/>
            <person name="Lovley D.R."/>
        </authorList>
    </citation>
    <scope>NUCLEOTIDE SEQUENCE [LARGE SCALE GENOMIC DNA]</scope>
    <source>
        <strain evidence="12">DSM 2380 / NBRC 103641 / GraBd1</strain>
    </source>
</reference>
<dbReference type="InterPro" id="IPR053927">
    <property type="entry name" value="FlgK_helical"/>
</dbReference>
<dbReference type="GO" id="GO:0005576">
    <property type="term" value="C:extracellular region"/>
    <property type="evidence" value="ECO:0007669"/>
    <property type="project" value="UniProtKB-SubCell"/>
</dbReference>
<keyword evidence="6 7" id="KW-0975">Bacterial flagellum</keyword>
<evidence type="ECO:0000256" key="2">
    <source>
        <dbReference type="ARBA" id="ARBA00004613"/>
    </source>
</evidence>
<evidence type="ECO:0000259" key="10">
    <source>
        <dbReference type="Pfam" id="PF22638"/>
    </source>
</evidence>
<dbReference type="InterPro" id="IPR010930">
    <property type="entry name" value="Flg_bb/hook_C_dom"/>
</dbReference>
<keyword evidence="5 7" id="KW-0964">Secreted</keyword>
<feature type="domain" description="Flagellar hook-associated protein FlgK helical" evidence="10">
    <location>
        <begin position="95"/>
        <end position="324"/>
    </location>
</feature>
<gene>
    <name evidence="11" type="primary">flgK-1</name>
    <name evidence="7" type="synonym">flgK</name>
    <name evidence="11" type="ordered locus">Pcar_1149</name>
</gene>
<comment type="subcellular location">
    <subcellularLocation>
        <location evidence="1 7">Bacterial flagellum</location>
    </subcellularLocation>
    <subcellularLocation>
        <location evidence="2 7">Secreted</location>
    </subcellularLocation>
</comment>
<comment type="similarity">
    <text evidence="3 7">Belongs to the flagella basal body rod proteins family.</text>
</comment>
<evidence type="ECO:0000259" key="8">
    <source>
        <dbReference type="Pfam" id="PF00460"/>
    </source>
</evidence>
<dbReference type="SUPFAM" id="SSF64518">
    <property type="entry name" value="Phase 1 flagellin"/>
    <property type="match status" value="1"/>
</dbReference>
<evidence type="ECO:0000256" key="6">
    <source>
        <dbReference type="ARBA" id="ARBA00023143"/>
    </source>
</evidence>
<dbReference type="AlphaFoldDB" id="Q3A5F9"/>
<dbReference type="Pfam" id="PF06429">
    <property type="entry name" value="Flg_bbr_C"/>
    <property type="match status" value="1"/>
</dbReference>
<feature type="domain" description="Flagellar basal-body/hook protein C-terminal" evidence="9">
    <location>
        <begin position="424"/>
        <end position="462"/>
    </location>
</feature>
<protein>
    <recommendedName>
        <fullName evidence="4 7">Flagellar hook-associated protein 1</fullName>
        <shortName evidence="7">HAP1</shortName>
    </recommendedName>
</protein>
<evidence type="ECO:0000259" key="9">
    <source>
        <dbReference type="Pfam" id="PF06429"/>
    </source>
</evidence>
<keyword evidence="12" id="KW-1185">Reference proteome</keyword>
<dbReference type="InterPro" id="IPR002371">
    <property type="entry name" value="FlgK"/>
</dbReference>
<dbReference type="Proteomes" id="UP000002534">
    <property type="component" value="Chromosome"/>
</dbReference>
<reference evidence="12" key="1">
    <citation type="submission" date="2005-10" db="EMBL/GenBank/DDBJ databases">
        <title>Complete sequence of Pelobacter carbinolicus DSM 2380.</title>
        <authorList>
            <person name="Copeland A."/>
            <person name="Lucas S."/>
            <person name="Lapidus A."/>
            <person name="Barry K."/>
            <person name="Detter J.C."/>
            <person name="Glavina T."/>
            <person name="Hammon N."/>
            <person name="Israni S."/>
            <person name="Pitluck S."/>
            <person name="Chertkov O."/>
            <person name="Schmutz J."/>
            <person name="Larimer F."/>
            <person name="Land M."/>
            <person name="Kyrpides N."/>
            <person name="Ivanova N."/>
            <person name="Richardson P."/>
        </authorList>
    </citation>
    <scope>NUCLEOTIDE SEQUENCE [LARGE SCALE GENOMIC DNA]</scope>
    <source>
        <strain evidence="12">DSM 2380 / NBRC 103641 / GraBd1</strain>
    </source>
</reference>
<keyword evidence="11" id="KW-0966">Cell projection</keyword>
<dbReference type="Pfam" id="PF00460">
    <property type="entry name" value="Flg_bb_rod"/>
    <property type="match status" value="1"/>
</dbReference>
<evidence type="ECO:0000256" key="3">
    <source>
        <dbReference type="ARBA" id="ARBA00009677"/>
    </source>
</evidence>
<proteinExistence type="inferred from homology"/>
<evidence type="ECO:0000256" key="1">
    <source>
        <dbReference type="ARBA" id="ARBA00004365"/>
    </source>
</evidence>
<evidence type="ECO:0000256" key="4">
    <source>
        <dbReference type="ARBA" id="ARBA00016244"/>
    </source>
</evidence>
<feature type="domain" description="Flagellar basal body rod protein N-terminal" evidence="8">
    <location>
        <begin position="14"/>
        <end position="37"/>
    </location>
</feature>
<evidence type="ECO:0000256" key="5">
    <source>
        <dbReference type="ARBA" id="ARBA00022525"/>
    </source>
</evidence>